<comment type="caution">
    <text evidence="2">The sequence shown here is derived from an EMBL/GenBank/DDBJ whole genome shotgun (WGS) entry which is preliminary data.</text>
</comment>
<dbReference type="InterPro" id="IPR003646">
    <property type="entry name" value="SH3-like_bac-type"/>
</dbReference>
<feature type="domain" description="SH3b" evidence="1">
    <location>
        <begin position="66"/>
        <end position="134"/>
    </location>
</feature>
<proteinExistence type="predicted"/>
<keyword evidence="3" id="KW-1185">Reference proteome</keyword>
<organism evidence="2 3">
    <name type="scientific">Microbaculum marinisediminis</name>
    <dbReference type="NCBI Taxonomy" id="2931392"/>
    <lineage>
        <taxon>Bacteria</taxon>
        <taxon>Pseudomonadati</taxon>
        <taxon>Pseudomonadota</taxon>
        <taxon>Alphaproteobacteria</taxon>
        <taxon>Hyphomicrobiales</taxon>
        <taxon>Tepidamorphaceae</taxon>
        <taxon>Microbaculum</taxon>
    </lineage>
</organism>
<protein>
    <submittedName>
        <fullName evidence="2">SH3 domain-containing protein</fullName>
    </submittedName>
</protein>
<evidence type="ECO:0000313" key="3">
    <source>
        <dbReference type="Proteomes" id="UP001320898"/>
    </source>
</evidence>
<dbReference type="Gene3D" id="2.30.30.40">
    <property type="entry name" value="SH3 Domains"/>
    <property type="match status" value="1"/>
</dbReference>
<dbReference type="EMBL" id="JALIDZ010000008">
    <property type="protein sequence ID" value="MCT8973795.1"/>
    <property type="molecule type" value="Genomic_DNA"/>
</dbReference>
<reference evidence="2 3" key="1">
    <citation type="submission" date="2022-04" db="EMBL/GenBank/DDBJ databases">
        <authorList>
            <person name="Ye Y.-Q."/>
            <person name="Du Z.-J."/>
        </authorList>
    </citation>
    <scope>NUCLEOTIDE SEQUENCE [LARGE SCALE GENOMIC DNA]</scope>
    <source>
        <strain evidence="2 3">A6E488</strain>
    </source>
</reference>
<dbReference type="Proteomes" id="UP001320898">
    <property type="component" value="Unassembled WGS sequence"/>
</dbReference>
<evidence type="ECO:0000259" key="1">
    <source>
        <dbReference type="PROSITE" id="PS51781"/>
    </source>
</evidence>
<gene>
    <name evidence="2" type="ORF">MUB46_18165</name>
</gene>
<sequence length="310" mass="31395">MGPVRLIAASALWISMVILSVQGVTTRSFATADTDATPPPNAESVAQGRAGGATILAEADGPDFWAVTGVPAGDTLNVRSGPGTSNPVIARAQNGQVFRNLGCRMTGSTRWCEVETRDGALRGWVSGHYLRETGGGGTVGGGSGGSTVPELAVRSTGEIEVRWASGCTILYNPRGGRIQSGGSCSTSQRGRSDDAVARYLREQGGGSAEGGGAGGTIDMRGFGAVTGGGSTTGQIISRNGRTYAVIISASQDGFTCTGSFDAAPGSRQSMSTPINCTNGATGSAILGARSDGYLLTFSTMSGSGGYVRFR</sequence>
<name>A0AAW5R341_9HYPH</name>
<dbReference type="AlphaFoldDB" id="A0AAW5R341"/>
<evidence type="ECO:0000313" key="2">
    <source>
        <dbReference type="EMBL" id="MCT8973795.1"/>
    </source>
</evidence>
<dbReference type="PROSITE" id="PS51781">
    <property type="entry name" value="SH3B"/>
    <property type="match status" value="1"/>
</dbReference>
<dbReference type="Pfam" id="PF08239">
    <property type="entry name" value="SH3_3"/>
    <property type="match status" value="1"/>
</dbReference>
<dbReference type="RefSeq" id="WP_261617371.1">
    <property type="nucleotide sequence ID" value="NZ_JALIDZ010000008.1"/>
</dbReference>
<accession>A0AAW5R341</accession>